<dbReference type="EMBL" id="CAIIXF020000006">
    <property type="protein sequence ID" value="CAH1785605.1"/>
    <property type="molecule type" value="Genomic_DNA"/>
</dbReference>
<organism evidence="1 2">
    <name type="scientific">Owenia fusiformis</name>
    <name type="common">Polychaete worm</name>
    <dbReference type="NCBI Taxonomy" id="6347"/>
    <lineage>
        <taxon>Eukaryota</taxon>
        <taxon>Metazoa</taxon>
        <taxon>Spiralia</taxon>
        <taxon>Lophotrochozoa</taxon>
        <taxon>Annelida</taxon>
        <taxon>Polychaeta</taxon>
        <taxon>Sedentaria</taxon>
        <taxon>Canalipalpata</taxon>
        <taxon>Sabellida</taxon>
        <taxon>Oweniida</taxon>
        <taxon>Oweniidae</taxon>
        <taxon>Owenia</taxon>
    </lineage>
</organism>
<evidence type="ECO:0000313" key="2">
    <source>
        <dbReference type="Proteomes" id="UP000749559"/>
    </source>
</evidence>
<evidence type="ECO:0000313" key="1">
    <source>
        <dbReference type="EMBL" id="CAH1785605.1"/>
    </source>
</evidence>
<accession>A0A8J1UZ88</accession>
<protein>
    <submittedName>
        <fullName evidence="1">Uncharacterized protein</fullName>
    </submittedName>
</protein>
<sequence>MRRTEDAFDGGYLSSSDARCSYYVAEASSLRSTLYLQILQQAAKGLLSQVHLEEDAQFGNLSLGDYDEDMVVPYDRMERDALRGELTQEIMKQAAKGLLSQVHLEEDAQFGNLSLGDYDEDMVVPYDRMERDALRGELTQELMKKHPNIFLQIMSMTGKDMRVPLGHHNIKDLQKMLHSHLEAARLNMRRTEDAFDGGYLSSSDARCSYYVAEASSLRSTLYLQILQQAAEGLLSQVHLEEDAQLGNLSLGDYDEDMVVPYDRMERDALRGELTQELMKVRACLGEIEELQFEGIINLECANVSFNKLIIRENKIWTFLQLISMTSDKLDQ</sequence>
<keyword evidence="2" id="KW-1185">Reference proteome</keyword>
<proteinExistence type="predicted"/>
<name>A0A8J1UZ88_OWEFU</name>
<reference evidence="1" key="1">
    <citation type="submission" date="2022-03" db="EMBL/GenBank/DDBJ databases">
        <authorList>
            <person name="Martin C."/>
        </authorList>
    </citation>
    <scope>NUCLEOTIDE SEQUENCE</scope>
</reference>
<gene>
    <name evidence="1" type="ORF">OFUS_LOCUS11634</name>
</gene>
<dbReference type="AlphaFoldDB" id="A0A8J1UZ88"/>
<comment type="caution">
    <text evidence="1">The sequence shown here is derived from an EMBL/GenBank/DDBJ whole genome shotgun (WGS) entry which is preliminary data.</text>
</comment>
<dbReference type="Proteomes" id="UP000749559">
    <property type="component" value="Unassembled WGS sequence"/>
</dbReference>